<dbReference type="KEGG" id="tatv:25783599"/>
<comment type="caution">
    <text evidence="1">The sequence shown here is derived from an EMBL/GenBank/DDBJ whole genome shotgun (WGS) entry which is preliminary data.</text>
</comment>
<dbReference type="EMBL" id="ABDG02000027">
    <property type="protein sequence ID" value="EHK41106.1"/>
    <property type="molecule type" value="Genomic_DNA"/>
</dbReference>
<name>G9P450_HYPAI</name>
<dbReference type="HOGENOM" id="CLU_2292087_0_0_1"/>
<reference evidence="1 2" key="1">
    <citation type="journal article" date="2011" name="Genome Biol.">
        <title>Comparative genome sequence analysis underscores mycoparasitism as the ancestral life style of Trichoderma.</title>
        <authorList>
            <person name="Kubicek C.P."/>
            <person name="Herrera-Estrella A."/>
            <person name="Seidl-Seiboth V."/>
            <person name="Martinez D.A."/>
            <person name="Druzhinina I.S."/>
            <person name="Thon M."/>
            <person name="Zeilinger S."/>
            <person name="Casas-Flores S."/>
            <person name="Horwitz B.A."/>
            <person name="Mukherjee P.K."/>
            <person name="Mukherjee M."/>
            <person name="Kredics L."/>
            <person name="Alcaraz L.D."/>
            <person name="Aerts A."/>
            <person name="Antal Z."/>
            <person name="Atanasova L."/>
            <person name="Cervantes-Badillo M.G."/>
            <person name="Challacombe J."/>
            <person name="Chertkov O."/>
            <person name="McCluskey K."/>
            <person name="Coulpier F."/>
            <person name="Deshpande N."/>
            <person name="von Doehren H."/>
            <person name="Ebbole D.J."/>
            <person name="Esquivel-Naranjo E.U."/>
            <person name="Fekete E."/>
            <person name="Flipphi M."/>
            <person name="Glaser F."/>
            <person name="Gomez-Rodriguez E.Y."/>
            <person name="Gruber S."/>
            <person name="Han C."/>
            <person name="Henrissat B."/>
            <person name="Hermosa R."/>
            <person name="Hernandez-Onate M."/>
            <person name="Karaffa L."/>
            <person name="Kosti I."/>
            <person name="Le Crom S."/>
            <person name="Lindquist E."/>
            <person name="Lucas S."/>
            <person name="Luebeck M."/>
            <person name="Luebeck P.S."/>
            <person name="Margeot A."/>
            <person name="Metz B."/>
            <person name="Misra M."/>
            <person name="Nevalainen H."/>
            <person name="Omann M."/>
            <person name="Packer N."/>
            <person name="Perrone G."/>
            <person name="Uresti-Rivera E.E."/>
            <person name="Salamov A."/>
            <person name="Schmoll M."/>
            <person name="Seiboth B."/>
            <person name="Shapiro H."/>
            <person name="Sukno S."/>
            <person name="Tamayo-Ramos J.A."/>
            <person name="Tisch D."/>
            <person name="Wiest A."/>
            <person name="Wilkinson H.H."/>
            <person name="Zhang M."/>
            <person name="Coutinho P.M."/>
            <person name="Kenerley C.M."/>
            <person name="Monte E."/>
            <person name="Baker S.E."/>
            <person name="Grigoriev I.V."/>
        </authorList>
    </citation>
    <scope>NUCLEOTIDE SEQUENCE [LARGE SCALE GENOMIC DNA]</scope>
    <source>
        <strain evidence="2">ATCC 20476 / IMI 206040</strain>
    </source>
</reference>
<dbReference type="OrthoDB" id="10600719at2759"/>
<proteinExistence type="predicted"/>
<organism evidence="1 2">
    <name type="scientific">Hypocrea atroviridis (strain ATCC 20476 / IMI 206040)</name>
    <name type="common">Trichoderma atroviride</name>
    <dbReference type="NCBI Taxonomy" id="452589"/>
    <lineage>
        <taxon>Eukaryota</taxon>
        <taxon>Fungi</taxon>
        <taxon>Dikarya</taxon>
        <taxon>Ascomycota</taxon>
        <taxon>Pezizomycotina</taxon>
        <taxon>Sordariomycetes</taxon>
        <taxon>Hypocreomycetidae</taxon>
        <taxon>Hypocreales</taxon>
        <taxon>Hypocreaceae</taxon>
        <taxon>Trichoderma</taxon>
    </lineage>
</organism>
<keyword evidence="2" id="KW-1185">Reference proteome</keyword>
<dbReference type="Proteomes" id="UP000005426">
    <property type="component" value="Unassembled WGS sequence"/>
</dbReference>
<dbReference type="RefSeq" id="XP_013939493.1">
    <property type="nucleotide sequence ID" value="XM_014084018.1"/>
</dbReference>
<gene>
    <name evidence="1" type="ORF">TRIATDRAFT_321363</name>
</gene>
<evidence type="ECO:0000313" key="2">
    <source>
        <dbReference type="Proteomes" id="UP000005426"/>
    </source>
</evidence>
<protein>
    <submittedName>
        <fullName evidence="1">Uncharacterized protein</fullName>
    </submittedName>
</protein>
<sequence length="101" mass="11160">MHMDRYLKGYASPSQNSVKFSNNGRSFGSTFMEVFHDFGPLGWKAVVSCPGDLNIIRVLNLVKVAGRLAQKHPHGPPQRKHLCLGGECGCRCTVLLPVNEH</sequence>
<accession>G9P450</accession>
<dbReference type="AlphaFoldDB" id="G9P450"/>
<evidence type="ECO:0000313" key="1">
    <source>
        <dbReference type="EMBL" id="EHK41106.1"/>
    </source>
</evidence>
<dbReference type="GeneID" id="25783599"/>